<keyword evidence="7" id="KW-1185">Reference proteome</keyword>
<dbReference type="InterPro" id="IPR000157">
    <property type="entry name" value="TIR_dom"/>
</dbReference>
<dbReference type="Proteomes" id="UP000525205">
    <property type="component" value="Unassembled WGS sequence"/>
</dbReference>
<evidence type="ECO:0000256" key="3">
    <source>
        <dbReference type="ARBA" id="ARBA00023319"/>
    </source>
</evidence>
<reference evidence="6 7" key="1">
    <citation type="submission" date="2019-09" db="EMBL/GenBank/DDBJ databases">
        <title>Bird 10,000 Genomes (B10K) Project - Family phase.</title>
        <authorList>
            <person name="Zhang G."/>
        </authorList>
    </citation>
    <scope>NUCLEOTIDE SEQUENCE [LARGE SCALE GENOMIC DNA]</scope>
    <source>
        <strain evidence="6">B10K-CU-031-03</strain>
        <tissue evidence="6">Muscle</tissue>
    </source>
</reference>
<dbReference type="AlphaFoldDB" id="A0A7K8PM29"/>
<keyword evidence="4" id="KW-0812">Transmembrane</keyword>
<dbReference type="GO" id="GO:0032729">
    <property type="term" value="P:positive regulation of type II interferon production"/>
    <property type="evidence" value="ECO:0007669"/>
    <property type="project" value="TreeGrafter"/>
</dbReference>
<comment type="caution">
    <text evidence="6">The sequence shown here is derived from an EMBL/GenBank/DDBJ whole genome shotgun (WGS) entry which is preliminary data.</text>
</comment>
<dbReference type="GO" id="GO:0042008">
    <property type="term" value="F:interleukin-18 receptor activity"/>
    <property type="evidence" value="ECO:0007669"/>
    <property type="project" value="TreeGrafter"/>
</dbReference>
<keyword evidence="4" id="KW-0472">Membrane</keyword>
<gene>
    <name evidence="6" type="primary">Il18r1</name>
    <name evidence="6" type="ORF">COCCOC_R06800</name>
</gene>
<protein>
    <submittedName>
        <fullName evidence="6">IL18R protein</fullName>
    </submittedName>
</protein>
<evidence type="ECO:0000313" key="7">
    <source>
        <dbReference type="Proteomes" id="UP000525205"/>
    </source>
</evidence>
<dbReference type="PRINTS" id="PR01537">
    <property type="entry name" value="INTRLKN1R1F"/>
</dbReference>
<keyword evidence="4" id="KW-1133">Transmembrane helix</keyword>
<evidence type="ECO:0000313" key="6">
    <source>
        <dbReference type="EMBL" id="NXE80443.1"/>
    </source>
</evidence>
<dbReference type="PANTHER" id="PTHR11890">
    <property type="entry name" value="INTERLEUKIN-1 RECEPTOR FAMILY MEMBER"/>
    <property type="match status" value="1"/>
</dbReference>
<feature type="transmembrane region" description="Helical" evidence="4">
    <location>
        <begin position="49"/>
        <end position="76"/>
    </location>
</feature>
<evidence type="ECO:0000256" key="4">
    <source>
        <dbReference type="SAM" id="Phobius"/>
    </source>
</evidence>
<feature type="domain" description="TIR" evidence="5">
    <location>
        <begin position="98"/>
        <end position="148"/>
    </location>
</feature>
<keyword evidence="2" id="KW-0325">Glycoprotein</keyword>
<dbReference type="Gene3D" id="3.40.50.10140">
    <property type="entry name" value="Toll/interleukin-1 receptor homology (TIR) domain"/>
    <property type="match status" value="1"/>
</dbReference>
<evidence type="ECO:0000256" key="2">
    <source>
        <dbReference type="ARBA" id="ARBA00023180"/>
    </source>
</evidence>
<dbReference type="Gene3D" id="2.60.40.10">
    <property type="entry name" value="Immunoglobulins"/>
    <property type="match status" value="1"/>
</dbReference>
<feature type="non-terminal residue" evidence="6">
    <location>
        <position position="148"/>
    </location>
</feature>
<name>A0A7K8PM29_COCCO</name>
<feature type="non-terminal residue" evidence="6">
    <location>
        <position position="1"/>
    </location>
</feature>
<keyword evidence="1" id="KW-1015">Disulfide bond</keyword>
<proteinExistence type="predicted"/>
<dbReference type="InterPro" id="IPR013783">
    <property type="entry name" value="Ig-like_fold"/>
</dbReference>
<sequence length="148" mass="17059">KFYVTRLLWIKKVTDEDMHHNFTCMLQADERTQIKTVTLKKGDTRDLPVHIFTTGIILAVLFSCVAVAAVFVCVMFRVDLVLFYRNICRRDDTAGDGKEYDAFVSYLKDCVSPTEEEREFALKILPMILEENFGYKLCIFERDVSPGG</sequence>
<evidence type="ECO:0000256" key="1">
    <source>
        <dbReference type="ARBA" id="ARBA00023157"/>
    </source>
</evidence>
<keyword evidence="3" id="KW-0393">Immunoglobulin domain</keyword>
<organism evidence="6 7">
    <name type="scientific">Cochlearius cochlearius</name>
    <name type="common">Boat-billed heron</name>
    <dbReference type="NCBI Taxonomy" id="110676"/>
    <lineage>
        <taxon>Eukaryota</taxon>
        <taxon>Metazoa</taxon>
        <taxon>Chordata</taxon>
        <taxon>Craniata</taxon>
        <taxon>Vertebrata</taxon>
        <taxon>Euteleostomi</taxon>
        <taxon>Archelosauria</taxon>
        <taxon>Archosauria</taxon>
        <taxon>Dinosauria</taxon>
        <taxon>Saurischia</taxon>
        <taxon>Theropoda</taxon>
        <taxon>Coelurosauria</taxon>
        <taxon>Aves</taxon>
        <taxon>Neognathae</taxon>
        <taxon>Neoaves</taxon>
        <taxon>Aequornithes</taxon>
        <taxon>Pelecaniformes</taxon>
        <taxon>Ardeidae</taxon>
        <taxon>Cochlearius</taxon>
    </lineage>
</organism>
<dbReference type="EMBL" id="VWPP01000375">
    <property type="protein sequence ID" value="NXE80443.1"/>
    <property type="molecule type" value="Genomic_DNA"/>
</dbReference>
<dbReference type="InterPro" id="IPR035897">
    <property type="entry name" value="Toll_tir_struct_dom_sf"/>
</dbReference>
<dbReference type="PANTHER" id="PTHR11890:SF6">
    <property type="entry name" value="INTERLEUKIN-18 RECEPTOR 1"/>
    <property type="match status" value="1"/>
</dbReference>
<dbReference type="GO" id="GO:0042007">
    <property type="term" value="F:interleukin-18 binding"/>
    <property type="evidence" value="ECO:0007669"/>
    <property type="project" value="TreeGrafter"/>
</dbReference>
<evidence type="ECO:0000259" key="5">
    <source>
        <dbReference type="PROSITE" id="PS50104"/>
    </source>
</evidence>
<accession>A0A7K8PM29</accession>
<dbReference type="InterPro" id="IPR015621">
    <property type="entry name" value="IL-1_rcpt_fam"/>
</dbReference>
<dbReference type="PROSITE" id="PS50104">
    <property type="entry name" value="TIR"/>
    <property type="match status" value="1"/>
</dbReference>
<dbReference type="SUPFAM" id="SSF52200">
    <property type="entry name" value="Toll/Interleukin receptor TIR domain"/>
    <property type="match status" value="1"/>
</dbReference>